<name>A0A560FSR2_9PROT</name>
<dbReference type="CDD" id="cd03818">
    <property type="entry name" value="GT4_ExpC-like"/>
    <property type="match status" value="1"/>
</dbReference>
<dbReference type="PANTHER" id="PTHR46401">
    <property type="entry name" value="GLYCOSYLTRANSFERASE WBBK-RELATED"/>
    <property type="match status" value="1"/>
</dbReference>
<evidence type="ECO:0000259" key="3">
    <source>
        <dbReference type="Pfam" id="PF00534"/>
    </source>
</evidence>
<dbReference type="OrthoDB" id="9793726at2"/>
<accession>A0A560FSR2</accession>
<organism evidence="5 6">
    <name type="scientific">Nitrospirillum amazonense</name>
    <dbReference type="NCBI Taxonomy" id="28077"/>
    <lineage>
        <taxon>Bacteria</taxon>
        <taxon>Pseudomonadati</taxon>
        <taxon>Pseudomonadota</taxon>
        <taxon>Alphaproteobacteria</taxon>
        <taxon>Rhodospirillales</taxon>
        <taxon>Azospirillaceae</taxon>
        <taxon>Nitrospirillum</taxon>
    </lineage>
</organism>
<evidence type="ECO:0000259" key="4">
    <source>
        <dbReference type="Pfam" id="PF12000"/>
    </source>
</evidence>
<proteinExistence type="predicted"/>
<sequence>MKLLFVHQNFPGQYRHLAPAMAAAGHEVVCLGDDANVLVQSLPPGMAMVRYPSPAGASPGSHHYVAGFEAAVRRGQAVLRACMELGRQDFTPDVICAHPGWGEALFLKDIYPQAKLLAYLEFFYNTRGQDVGFDPEFPGTLDDTFRIRIKNSVLLHGLHAMDWGVAPTRWQAQRFPADVRHRITTVHDGVDTRMVCPDLAATLTVTPEGASTPLTLRPGDEVVTFVNRNLEPYRGFHTFMRALPELLRRRPNAQVVILGGDEVSYGSRPTDHPHYRAQYLAEVGAHLDLSRVHFLGKVPYATFLSVLRVSAVHVYLSYPFVLSWSLMEAMAAGCLVVASDTAPVREVVRHGHNGLLVDFFSPGQLAETVAAALENPQRLERLRRRARETILARYDLETICLPAQMRLIEDLAAARPPSRRPPGSKPPPAPPEPAPTE</sequence>
<comment type="caution">
    <text evidence="5">The sequence shown here is derived from an EMBL/GenBank/DDBJ whole genome shotgun (WGS) entry which is preliminary data.</text>
</comment>
<dbReference type="InterPro" id="IPR001296">
    <property type="entry name" value="Glyco_trans_1"/>
</dbReference>
<evidence type="ECO:0000256" key="1">
    <source>
        <dbReference type="ARBA" id="ARBA00022679"/>
    </source>
</evidence>
<dbReference type="Pfam" id="PF12000">
    <property type="entry name" value="Glyco_trans_4_3"/>
    <property type="match status" value="1"/>
</dbReference>
<dbReference type="InterPro" id="IPR022623">
    <property type="entry name" value="Glyco_trans_4"/>
</dbReference>
<dbReference type="Proteomes" id="UP000319859">
    <property type="component" value="Unassembled WGS sequence"/>
</dbReference>
<dbReference type="Pfam" id="PF00534">
    <property type="entry name" value="Glycos_transf_1"/>
    <property type="match status" value="1"/>
</dbReference>
<feature type="domain" description="Glycosyl transferase family 1" evidence="3">
    <location>
        <begin position="217"/>
        <end position="388"/>
    </location>
</feature>
<keyword evidence="1 5" id="KW-0808">Transferase</keyword>
<dbReference type="GO" id="GO:0016757">
    <property type="term" value="F:glycosyltransferase activity"/>
    <property type="evidence" value="ECO:0007669"/>
    <property type="project" value="InterPro"/>
</dbReference>
<dbReference type="AlphaFoldDB" id="A0A560FSR2"/>
<feature type="region of interest" description="Disordered" evidence="2">
    <location>
        <begin position="411"/>
        <end position="437"/>
    </location>
</feature>
<dbReference type="EMBL" id="VITN01000001">
    <property type="protein sequence ID" value="TWB24617.1"/>
    <property type="molecule type" value="Genomic_DNA"/>
</dbReference>
<feature type="domain" description="Glycosyl transferase family 4" evidence="4">
    <location>
        <begin position="25"/>
        <end position="194"/>
    </location>
</feature>
<dbReference type="SUPFAM" id="SSF53756">
    <property type="entry name" value="UDP-Glycosyltransferase/glycogen phosphorylase"/>
    <property type="match status" value="1"/>
</dbReference>
<protein>
    <submittedName>
        <fullName evidence="5">Glycosyltransferase involved in cell wall biosynthesis</fullName>
    </submittedName>
</protein>
<reference evidence="5 6" key="1">
    <citation type="submission" date="2019-06" db="EMBL/GenBank/DDBJ databases">
        <title>Genomic Encyclopedia of Type Strains, Phase IV (KMG-V): Genome sequencing to study the core and pangenomes of soil and plant-associated prokaryotes.</title>
        <authorList>
            <person name="Whitman W."/>
        </authorList>
    </citation>
    <scope>NUCLEOTIDE SEQUENCE [LARGE SCALE GENOMIC DNA]</scope>
    <source>
        <strain evidence="5 6">BR 11880</strain>
    </source>
</reference>
<feature type="compositionally biased region" description="Pro residues" evidence="2">
    <location>
        <begin position="419"/>
        <end position="437"/>
    </location>
</feature>
<evidence type="ECO:0000313" key="6">
    <source>
        <dbReference type="Proteomes" id="UP000319859"/>
    </source>
</evidence>
<dbReference type="GO" id="GO:0009103">
    <property type="term" value="P:lipopolysaccharide biosynthetic process"/>
    <property type="evidence" value="ECO:0007669"/>
    <property type="project" value="TreeGrafter"/>
</dbReference>
<evidence type="ECO:0000313" key="5">
    <source>
        <dbReference type="EMBL" id="TWB24617.1"/>
    </source>
</evidence>
<gene>
    <name evidence="5" type="ORF">FBZ89_101243</name>
</gene>
<evidence type="ECO:0000256" key="2">
    <source>
        <dbReference type="SAM" id="MobiDB-lite"/>
    </source>
</evidence>
<dbReference type="PANTHER" id="PTHR46401:SF2">
    <property type="entry name" value="GLYCOSYLTRANSFERASE WBBK-RELATED"/>
    <property type="match status" value="1"/>
</dbReference>
<dbReference type="Gene3D" id="3.40.50.2000">
    <property type="entry name" value="Glycogen Phosphorylase B"/>
    <property type="match status" value="2"/>
</dbReference>
<dbReference type="RefSeq" id="WP_145748207.1">
    <property type="nucleotide sequence ID" value="NZ_VITN01000001.1"/>
</dbReference>